<feature type="transmembrane region" description="Helical" evidence="8">
    <location>
        <begin position="365"/>
        <end position="383"/>
    </location>
</feature>
<feature type="domain" description="Threonine/serine exporter-like N-terminal" evidence="9">
    <location>
        <begin position="71"/>
        <end position="324"/>
    </location>
</feature>
<dbReference type="Pfam" id="PF06738">
    <property type="entry name" value="ThrE"/>
    <property type="match status" value="1"/>
</dbReference>
<evidence type="ECO:0000313" key="11">
    <source>
        <dbReference type="EMBL" id="QFG69184.1"/>
    </source>
</evidence>
<feature type="region of interest" description="Disordered" evidence="7">
    <location>
        <begin position="1"/>
        <end position="22"/>
    </location>
</feature>
<name>A0A5J6V785_9MICO</name>
<keyword evidence="12" id="KW-1185">Reference proteome</keyword>
<dbReference type="AlphaFoldDB" id="A0A5J6V785"/>
<dbReference type="GO" id="GO:0005886">
    <property type="term" value="C:plasma membrane"/>
    <property type="evidence" value="ECO:0007669"/>
    <property type="project" value="UniProtKB-SubCell"/>
</dbReference>
<dbReference type="PANTHER" id="PTHR34390">
    <property type="entry name" value="UPF0442 PROTEIN YJJB-RELATED"/>
    <property type="match status" value="1"/>
</dbReference>
<evidence type="ECO:0000256" key="5">
    <source>
        <dbReference type="ARBA" id="ARBA00023136"/>
    </source>
</evidence>
<feature type="transmembrane region" description="Helical" evidence="8">
    <location>
        <begin position="266"/>
        <end position="286"/>
    </location>
</feature>
<dbReference type="GO" id="GO:0015744">
    <property type="term" value="P:succinate transport"/>
    <property type="evidence" value="ECO:0007669"/>
    <property type="project" value="TreeGrafter"/>
</dbReference>
<dbReference type="KEGG" id="serw:FY030_11125"/>
<dbReference type="RefSeq" id="WP_158061567.1">
    <property type="nucleotide sequence ID" value="NZ_CP044427.1"/>
</dbReference>
<dbReference type="GO" id="GO:0022857">
    <property type="term" value="F:transmembrane transporter activity"/>
    <property type="evidence" value="ECO:0007669"/>
    <property type="project" value="InterPro"/>
</dbReference>
<evidence type="ECO:0000259" key="10">
    <source>
        <dbReference type="Pfam" id="PF12821"/>
    </source>
</evidence>
<dbReference type="Proteomes" id="UP000326546">
    <property type="component" value="Chromosome"/>
</dbReference>
<keyword evidence="5 8" id="KW-0472">Membrane</keyword>
<feature type="transmembrane region" description="Helical" evidence="8">
    <location>
        <begin position="307"/>
        <end position="325"/>
    </location>
</feature>
<evidence type="ECO:0000256" key="3">
    <source>
        <dbReference type="ARBA" id="ARBA00022692"/>
    </source>
</evidence>
<feature type="transmembrane region" description="Helical" evidence="8">
    <location>
        <begin position="233"/>
        <end position="254"/>
    </location>
</feature>
<keyword evidence="4 8" id="KW-1133">Transmembrane helix</keyword>
<evidence type="ECO:0000256" key="8">
    <source>
        <dbReference type="SAM" id="Phobius"/>
    </source>
</evidence>
<evidence type="ECO:0000256" key="7">
    <source>
        <dbReference type="SAM" id="MobiDB-lite"/>
    </source>
</evidence>
<feature type="transmembrane region" description="Helical" evidence="8">
    <location>
        <begin position="389"/>
        <end position="410"/>
    </location>
</feature>
<evidence type="ECO:0000256" key="1">
    <source>
        <dbReference type="ARBA" id="ARBA00004651"/>
    </source>
</evidence>
<proteinExistence type="inferred from homology"/>
<dbReference type="InterPro" id="IPR010619">
    <property type="entry name" value="ThrE-like_N"/>
</dbReference>
<feature type="domain" description="Threonine/Serine exporter ThrE" evidence="10">
    <location>
        <begin position="349"/>
        <end position="474"/>
    </location>
</feature>
<evidence type="ECO:0000256" key="4">
    <source>
        <dbReference type="ARBA" id="ARBA00022989"/>
    </source>
</evidence>
<feature type="transmembrane region" description="Helical" evidence="8">
    <location>
        <begin position="337"/>
        <end position="358"/>
    </location>
</feature>
<evidence type="ECO:0000256" key="6">
    <source>
        <dbReference type="ARBA" id="ARBA00034125"/>
    </source>
</evidence>
<dbReference type="OrthoDB" id="9763957at2"/>
<sequence>MSESPPTGLRTEVTGPQQIPPRQLMPASRLGRHLRDAAVHVVRTSAPPTMTLGQRTGGDEVSQQQAREVIDLALRVGEAMLATGASAADTVATVLRLGQAYGVGSVHVDITYTSITVSIHRGLEEDPLSVMRVVSGRSPDYTRLEAVQKHIERIIASAGPGGPTMDVTAARTKLQKLLASPHPYRRWVVTLGSSIMSVGVVMLFGVGPVMWAVAAVSTALVDRVQRALYRAGVAAFFTQAVSAAVPALFALVMFSFGDVIFPDTNFAPSVVVISGIVVLLAGLGVLGAAQDAVDGYYVTAAARGLEVMMMTLGIAVGVALVIGFGRSLGVSMEASAVVSLAGSPLLSTVGAMLIALGFCLNTYAGLRTIIISVLISALAWMIFASLVALGLAAAMATAVAATLVGALAYIAYRRLHVAEAAVATAAIVALLPGLSVYRSLYLLMQNSAATMPQAMVWLVVAMSTGVALAAGLAMGGYLARRRLGLDRAALRARRRSRGSHVTT</sequence>
<keyword evidence="2" id="KW-1003">Cell membrane</keyword>
<gene>
    <name evidence="11" type="ORF">FY030_11125</name>
</gene>
<dbReference type="EMBL" id="CP044427">
    <property type="protein sequence ID" value="QFG69184.1"/>
    <property type="molecule type" value="Genomic_DNA"/>
</dbReference>
<keyword evidence="3 8" id="KW-0812">Transmembrane</keyword>
<evidence type="ECO:0000259" key="9">
    <source>
        <dbReference type="Pfam" id="PF06738"/>
    </source>
</evidence>
<reference evidence="11 12" key="1">
    <citation type="submission" date="2019-09" db="EMBL/GenBank/DDBJ databases">
        <title>Serinicoccus pratensis sp. nov., isolated from meadow soil.</title>
        <authorList>
            <person name="Zhang W."/>
        </authorList>
    </citation>
    <scope>NUCLEOTIDE SEQUENCE [LARGE SCALE GENOMIC DNA]</scope>
    <source>
        <strain evidence="11 12">W204</strain>
    </source>
</reference>
<evidence type="ECO:0000313" key="12">
    <source>
        <dbReference type="Proteomes" id="UP000326546"/>
    </source>
</evidence>
<protein>
    <submittedName>
        <fullName evidence="11">Threonine/serine exporter family protein</fullName>
    </submittedName>
</protein>
<feature type="transmembrane region" description="Helical" evidence="8">
    <location>
        <begin position="417"/>
        <end position="437"/>
    </location>
</feature>
<dbReference type="InterPro" id="IPR024528">
    <property type="entry name" value="ThrE_2"/>
</dbReference>
<feature type="transmembrane region" description="Helical" evidence="8">
    <location>
        <begin position="457"/>
        <end position="479"/>
    </location>
</feature>
<dbReference type="Pfam" id="PF12821">
    <property type="entry name" value="ThrE_2"/>
    <property type="match status" value="1"/>
</dbReference>
<comment type="subcellular location">
    <subcellularLocation>
        <location evidence="1">Cell membrane</location>
        <topology evidence="1">Multi-pass membrane protein</topology>
    </subcellularLocation>
</comment>
<evidence type="ECO:0000256" key="2">
    <source>
        <dbReference type="ARBA" id="ARBA00022475"/>
    </source>
</evidence>
<comment type="similarity">
    <text evidence="6">Belongs to the ThrE exporter (TC 2.A.79) family.</text>
</comment>
<feature type="transmembrane region" description="Helical" evidence="8">
    <location>
        <begin position="195"/>
        <end position="221"/>
    </location>
</feature>
<organism evidence="11 12">
    <name type="scientific">Ornithinimicrobium pratense</name>
    <dbReference type="NCBI Taxonomy" id="2593973"/>
    <lineage>
        <taxon>Bacteria</taxon>
        <taxon>Bacillati</taxon>
        <taxon>Actinomycetota</taxon>
        <taxon>Actinomycetes</taxon>
        <taxon>Micrococcales</taxon>
        <taxon>Ornithinimicrobiaceae</taxon>
        <taxon>Ornithinimicrobium</taxon>
    </lineage>
</organism>
<dbReference type="InterPro" id="IPR050539">
    <property type="entry name" value="ThrE_Dicarb/AminoAcid_Exp"/>
</dbReference>
<accession>A0A5J6V785</accession>